<keyword evidence="2" id="KW-1185">Reference proteome</keyword>
<organism evidence="1 2">
    <name type="scientific">Aquatica leii</name>
    <dbReference type="NCBI Taxonomy" id="1421715"/>
    <lineage>
        <taxon>Eukaryota</taxon>
        <taxon>Metazoa</taxon>
        <taxon>Ecdysozoa</taxon>
        <taxon>Arthropoda</taxon>
        <taxon>Hexapoda</taxon>
        <taxon>Insecta</taxon>
        <taxon>Pterygota</taxon>
        <taxon>Neoptera</taxon>
        <taxon>Endopterygota</taxon>
        <taxon>Coleoptera</taxon>
        <taxon>Polyphaga</taxon>
        <taxon>Elateriformia</taxon>
        <taxon>Elateroidea</taxon>
        <taxon>Lampyridae</taxon>
        <taxon>Luciolinae</taxon>
        <taxon>Aquatica</taxon>
    </lineage>
</organism>
<protein>
    <submittedName>
        <fullName evidence="1">Uncharacterized protein</fullName>
    </submittedName>
</protein>
<dbReference type="AlphaFoldDB" id="A0AAN7SSF5"/>
<proteinExistence type="predicted"/>
<dbReference type="EMBL" id="JARPUR010000001">
    <property type="protein sequence ID" value="KAK4884085.1"/>
    <property type="molecule type" value="Genomic_DNA"/>
</dbReference>
<reference evidence="2" key="1">
    <citation type="submission" date="2023-01" db="EMBL/GenBank/DDBJ databases">
        <title>Key to firefly adult light organ development and bioluminescence: homeobox transcription factors regulate luciferase expression and transportation to peroxisome.</title>
        <authorList>
            <person name="Fu X."/>
        </authorList>
    </citation>
    <scope>NUCLEOTIDE SEQUENCE [LARGE SCALE GENOMIC DNA]</scope>
</reference>
<accession>A0AAN7SSF5</accession>
<evidence type="ECO:0000313" key="1">
    <source>
        <dbReference type="EMBL" id="KAK4884085.1"/>
    </source>
</evidence>
<dbReference type="PANTHER" id="PTHR33198">
    <property type="entry name" value="ANK_REP_REGION DOMAIN-CONTAINING PROTEIN-RELATED"/>
    <property type="match status" value="1"/>
</dbReference>
<comment type="caution">
    <text evidence="1">The sequence shown here is derived from an EMBL/GenBank/DDBJ whole genome shotgun (WGS) entry which is preliminary data.</text>
</comment>
<evidence type="ECO:0000313" key="2">
    <source>
        <dbReference type="Proteomes" id="UP001353858"/>
    </source>
</evidence>
<name>A0AAN7SSF5_9COLE</name>
<sequence length="154" mass="18030">MAKSVQVKLPPDFDLQSSNAANEWKFWKTTFQDYLMASGNDEANDKVKLSILRNIIDHTNDYAYLISAIDDYVNPRVNECFERYTFLKRMQQNGETFKHFLTECKHLVKSCNYNTVDPRQTNKDKALRDKVVMGTREALLRIDELTLEKAITFH</sequence>
<dbReference type="PANTHER" id="PTHR33198:SF20">
    <property type="entry name" value="RETROTRANSPOSON GAG DOMAIN-CONTAINING PROTEIN"/>
    <property type="match status" value="1"/>
</dbReference>
<dbReference type="Proteomes" id="UP001353858">
    <property type="component" value="Unassembled WGS sequence"/>
</dbReference>
<gene>
    <name evidence="1" type="ORF">RN001_000356</name>
</gene>